<dbReference type="InterPro" id="IPR015943">
    <property type="entry name" value="WD40/YVTN_repeat-like_dom_sf"/>
</dbReference>
<dbReference type="Proteomes" id="UP001152803">
    <property type="component" value="Unassembled WGS sequence"/>
</dbReference>
<dbReference type="GO" id="GO:0005858">
    <property type="term" value="C:axonemal dynein complex"/>
    <property type="evidence" value="ECO:0007669"/>
    <property type="project" value="TreeGrafter"/>
</dbReference>
<keyword evidence="3" id="KW-0853">WD repeat</keyword>
<evidence type="ECO:0000256" key="4">
    <source>
        <dbReference type="ARBA" id="ARBA00022737"/>
    </source>
</evidence>
<dbReference type="AlphaFoldDB" id="A0A9Q1DRI4"/>
<dbReference type="GO" id="GO:0045503">
    <property type="term" value="F:dynein light chain binding"/>
    <property type="evidence" value="ECO:0007669"/>
    <property type="project" value="TreeGrafter"/>
</dbReference>
<keyword evidence="8" id="KW-0966">Cell projection</keyword>
<feature type="region of interest" description="Disordered" evidence="12">
    <location>
        <begin position="130"/>
        <end position="156"/>
    </location>
</feature>
<evidence type="ECO:0000256" key="3">
    <source>
        <dbReference type="ARBA" id="ARBA00022574"/>
    </source>
</evidence>
<evidence type="ECO:0000256" key="8">
    <source>
        <dbReference type="ARBA" id="ARBA00023273"/>
    </source>
</evidence>
<evidence type="ECO:0000256" key="5">
    <source>
        <dbReference type="ARBA" id="ARBA00022846"/>
    </source>
</evidence>
<dbReference type="InterPro" id="IPR001680">
    <property type="entry name" value="WD40_rpt"/>
</dbReference>
<dbReference type="FunFam" id="2.130.10.10:FF:001248">
    <property type="entry name" value="WD repeat domain 78"/>
    <property type="match status" value="1"/>
</dbReference>
<dbReference type="PANTHER" id="PTHR12442:SF12">
    <property type="entry name" value="DYNEIN AXONEMAL INTERMEDIATE CHAIN 4"/>
    <property type="match status" value="1"/>
</dbReference>
<evidence type="ECO:0000256" key="9">
    <source>
        <dbReference type="ARBA" id="ARBA00024190"/>
    </source>
</evidence>
<organism evidence="13 14">
    <name type="scientific">Conger conger</name>
    <name type="common">Conger eel</name>
    <name type="synonym">Muraena conger</name>
    <dbReference type="NCBI Taxonomy" id="82655"/>
    <lineage>
        <taxon>Eukaryota</taxon>
        <taxon>Metazoa</taxon>
        <taxon>Chordata</taxon>
        <taxon>Craniata</taxon>
        <taxon>Vertebrata</taxon>
        <taxon>Euteleostomi</taxon>
        <taxon>Actinopterygii</taxon>
        <taxon>Neopterygii</taxon>
        <taxon>Teleostei</taxon>
        <taxon>Anguilliformes</taxon>
        <taxon>Congridae</taxon>
        <taxon>Conger</taxon>
    </lineage>
</organism>
<dbReference type="OrthoDB" id="10259804at2759"/>
<keyword evidence="6" id="KW-0969">Cilium</keyword>
<dbReference type="GO" id="GO:0003341">
    <property type="term" value="P:cilium movement"/>
    <property type="evidence" value="ECO:0007669"/>
    <property type="project" value="TreeGrafter"/>
</dbReference>
<evidence type="ECO:0000256" key="7">
    <source>
        <dbReference type="ARBA" id="ARBA00023212"/>
    </source>
</evidence>
<evidence type="ECO:0000256" key="11">
    <source>
        <dbReference type="ARBA" id="ARBA00041557"/>
    </source>
</evidence>
<name>A0A9Q1DRI4_CONCO</name>
<dbReference type="Gene3D" id="2.130.10.10">
    <property type="entry name" value="YVTN repeat-like/Quinoprotein amine dehydrogenase"/>
    <property type="match status" value="1"/>
</dbReference>
<feature type="region of interest" description="Disordered" evidence="12">
    <location>
        <begin position="1"/>
        <end position="36"/>
    </location>
</feature>
<accession>A0A9Q1DRI4</accession>
<evidence type="ECO:0000256" key="12">
    <source>
        <dbReference type="SAM" id="MobiDB-lite"/>
    </source>
</evidence>
<dbReference type="EMBL" id="JAFJMO010000004">
    <property type="protein sequence ID" value="KAJ8279085.1"/>
    <property type="molecule type" value="Genomic_DNA"/>
</dbReference>
<comment type="subcellular location">
    <subcellularLocation>
        <location evidence="1">Cytoplasm</location>
        <location evidence="1">Cytoskeleton</location>
        <location evidence="1">Flagellum axoneme</location>
    </subcellularLocation>
    <subcellularLocation>
        <location evidence="9">Dynein axonemal particle</location>
    </subcellularLocation>
</comment>
<evidence type="ECO:0000256" key="6">
    <source>
        <dbReference type="ARBA" id="ARBA00023069"/>
    </source>
</evidence>
<protein>
    <recommendedName>
        <fullName evidence="10">Dynein axonemal intermediate chain 4</fullName>
    </recommendedName>
    <alternativeName>
        <fullName evidence="11">WD repeat-containing protein 78</fullName>
    </alternativeName>
</protein>
<feature type="compositionally biased region" description="Polar residues" evidence="12">
    <location>
        <begin position="8"/>
        <end position="36"/>
    </location>
</feature>
<dbReference type="SUPFAM" id="SSF50978">
    <property type="entry name" value="WD40 repeat-like"/>
    <property type="match status" value="1"/>
</dbReference>
<feature type="region of interest" description="Disordered" evidence="12">
    <location>
        <begin position="282"/>
        <end position="330"/>
    </location>
</feature>
<comment type="caution">
    <text evidence="13">The sequence shown here is derived from an EMBL/GenBank/DDBJ whole genome shotgun (WGS) entry which is preliminary data.</text>
</comment>
<evidence type="ECO:0000313" key="14">
    <source>
        <dbReference type="Proteomes" id="UP001152803"/>
    </source>
</evidence>
<feature type="compositionally biased region" description="Basic and acidic residues" evidence="12">
    <location>
        <begin position="285"/>
        <end position="307"/>
    </location>
</feature>
<evidence type="ECO:0000256" key="2">
    <source>
        <dbReference type="ARBA" id="ARBA00022490"/>
    </source>
</evidence>
<dbReference type="InterPro" id="IPR036322">
    <property type="entry name" value="WD40_repeat_dom_sf"/>
</dbReference>
<evidence type="ECO:0000256" key="10">
    <source>
        <dbReference type="ARBA" id="ARBA00040002"/>
    </source>
</evidence>
<feature type="compositionally biased region" description="Low complexity" evidence="12">
    <location>
        <begin position="130"/>
        <end position="146"/>
    </location>
</feature>
<feature type="compositionally biased region" description="Low complexity" evidence="12">
    <location>
        <begin position="316"/>
        <end position="328"/>
    </location>
</feature>
<dbReference type="GO" id="GO:0120293">
    <property type="term" value="C:dynein axonemal particle"/>
    <property type="evidence" value="ECO:0007669"/>
    <property type="project" value="UniProtKB-SubCell"/>
</dbReference>
<keyword evidence="7" id="KW-0206">Cytoskeleton</keyword>
<evidence type="ECO:0000256" key="1">
    <source>
        <dbReference type="ARBA" id="ARBA00004611"/>
    </source>
</evidence>
<keyword evidence="14" id="KW-1185">Reference proteome</keyword>
<reference evidence="13" key="1">
    <citation type="journal article" date="2023" name="Science">
        <title>Genome structures resolve the early diversification of teleost fishes.</title>
        <authorList>
            <person name="Parey E."/>
            <person name="Louis A."/>
            <person name="Montfort J."/>
            <person name="Bouchez O."/>
            <person name="Roques C."/>
            <person name="Iampietro C."/>
            <person name="Lluch J."/>
            <person name="Castinel A."/>
            <person name="Donnadieu C."/>
            <person name="Desvignes T."/>
            <person name="Floi Bucao C."/>
            <person name="Jouanno E."/>
            <person name="Wen M."/>
            <person name="Mejri S."/>
            <person name="Dirks R."/>
            <person name="Jansen H."/>
            <person name="Henkel C."/>
            <person name="Chen W.J."/>
            <person name="Zahm M."/>
            <person name="Cabau C."/>
            <person name="Klopp C."/>
            <person name="Thompson A.W."/>
            <person name="Robinson-Rechavi M."/>
            <person name="Braasch I."/>
            <person name="Lecointre G."/>
            <person name="Bobe J."/>
            <person name="Postlethwait J.H."/>
            <person name="Berthelot C."/>
            <person name="Roest Crollius H."/>
            <person name="Guiguen Y."/>
        </authorList>
    </citation>
    <scope>NUCLEOTIDE SEQUENCE</scope>
    <source>
        <strain evidence="13">Concon-B</strain>
    </source>
</reference>
<sequence length="782" mass="86646">MKKPTVKVTPSSRATNVSTSGILRINQSTTNTSRAAASVTRKSFSLAGDSKLLDKSSHQTAKRVVQVFDDSGKVVTPQPLYHADPGAVSKLSKIFTGHDVSGATASDFFSITYQTTNASSAGPFTKSVFGSSTMSRSSQSTMGSLSDETEDPSSKRYISNSLSDVQVRREEVKEQIREDMLDDVVDRHLSETDTIWLLDLPGISVSVESEEAATVTEKNKEYTELCQNKMGNDKYVERMMQTFNGAPKSKQVQSETIAMVDTGITVTTWDMYDTFSSIGVSEAAKSTEKEKPSGLEAVSEHRPDAARSSESATPVTSSIISTGSSSSSHGEADAFIETKDEVDPQLILQSEKFQHSLFIMERILLENILQPKLAAYRQLPILEDPYSEMGSEDAGKDVEKEEGPLTPALERLWSYSCVHTAGLSITSMTWNKRNPDLLAVGYGTFEFKEDKPGLVCCWSLKNPMWPERMFQCGSSVTALDFSANNSSQLAVGMRDGTVATYSVQSNDQTQVVDSRDCSHKHSGMVWQVKWINMERAVMAEDKGEALISVSADGRLCKWFMRKGLECIDMMKLKRTETSKKAEEKEGKGEVLISRQAPGLCFDFHTEDTMNYLVGTEEGYIHKCSCSYNEQYMDTYRQHEGPLYRITWSPFCPDIFLSCAADCAVQLWRQDLMRPILRFMSGQRAVFDVVWSPKWATVFGTINDDRVEIWNLGSCILDPTIVSLASPGVKFTSLLFATDTDCVLVGDSEGQVSVYQLKNLEIGEGPQVDTLEEIIRSTLSSRH</sequence>
<keyword evidence="4" id="KW-0677">Repeat</keyword>
<evidence type="ECO:0000313" key="13">
    <source>
        <dbReference type="EMBL" id="KAJ8279085.1"/>
    </source>
</evidence>
<keyword evidence="5" id="KW-0282">Flagellum</keyword>
<dbReference type="PANTHER" id="PTHR12442">
    <property type="entry name" value="DYNEIN INTERMEDIATE CHAIN"/>
    <property type="match status" value="1"/>
</dbReference>
<proteinExistence type="predicted"/>
<dbReference type="GO" id="GO:0045504">
    <property type="term" value="F:dynein heavy chain binding"/>
    <property type="evidence" value="ECO:0007669"/>
    <property type="project" value="TreeGrafter"/>
</dbReference>
<dbReference type="SMART" id="SM00320">
    <property type="entry name" value="WD40"/>
    <property type="match status" value="6"/>
</dbReference>
<dbReference type="InterPro" id="IPR050687">
    <property type="entry name" value="Dynein_IC"/>
</dbReference>
<gene>
    <name evidence="13" type="ORF">COCON_G00061510</name>
</gene>
<keyword evidence="2" id="KW-0963">Cytoplasm</keyword>